<accession>A0A7V4U2S0</accession>
<dbReference type="EMBL" id="DRQG01000127">
    <property type="protein sequence ID" value="HGY56729.1"/>
    <property type="molecule type" value="Genomic_DNA"/>
</dbReference>
<feature type="active site" description="Proton donor" evidence="10">
    <location>
        <position position="205"/>
    </location>
</feature>
<dbReference type="CDD" id="cd09019">
    <property type="entry name" value="galactose_mutarotase_like"/>
    <property type="match status" value="1"/>
</dbReference>
<proteinExistence type="inferred from homology"/>
<keyword evidence="7 9" id="KW-0413">Isomerase</keyword>
<evidence type="ECO:0000256" key="4">
    <source>
        <dbReference type="ARBA" id="ARBA00011245"/>
    </source>
</evidence>
<dbReference type="NCBIfam" id="NF008277">
    <property type="entry name" value="PRK11055.1"/>
    <property type="match status" value="1"/>
</dbReference>
<dbReference type="GO" id="GO:0006006">
    <property type="term" value="P:glucose metabolic process"/>
    <property type="evidence" value="ECO:0007669"/>
    <property type="project" value="TreeGrafter"/>
</dbReference>
<evidence type="ECO:0000313" key="13">
    <source>
        <dbReference type="EMBL" id="HGY56729.1"/>
    </source>
</evidence>
<dbReference type="UniPathway" id="UPA00242"/>
<dbReference type="InterPro" id="IPR014718">
    <property type="entry name" value="GH-type_carb-bd"/>
</dbReference>
<dbReference type="InterPro" id="IPR008183">
    <property type="entry name" value="Aldose_1/G6P_1-epimerase"/>
</dbReference>
<feature type="binding site" evidence="11">
    <location>
        <position position="277"/>
    </location>
    <ligand>
        <name>beta-D-galactose</name>
        <dbReference type="ChEBI" id="CHEBI:27667"/>
    </ligand>
</feature>
<keyword evidence="8 9" id="KW-0119">Carbohydrate metabolism</keyword>
<comment type="catalytic activity">
    <reaction evidence="9">
        <text>alpha-D-glucose = beta-D-glucose</text>
        <dbReference type="Rhea" id="RHEA:10264"/>
        <dbReference type="ChEBI" id="CHEBI:15903"/>
        <dbReference type="ChEBI" id="CHEBI:17925"/>
        <dbReference type="EC" id="5.1.3.3"/>
    </reaction>
</comment>
<evidence type="ECO:0000256" key="2">
    <source>
        <dbReference type="ARBA" id="ARBA00005028"/>
    </source>
</evidence>
<dbReference type="Pfam" id="PF01263">
    <property type="entry name" value="Aldose_epim"/>
    <property type="match status" value="1"/>
</dbReference>
<dbReference type="PROSITE" id="PS51257">
    <property type="entry name" value="PROKAR_LIPOPROTEIN"/>
    <property type="match status" value="1"/>
</dbReference>
<keyword evidence="6" id="KW-0597">Phosphoprotein</keyword>
<gene>
    <name evidence="13" type="ORF">ENK44_13570</name>
</gene>
<protein>
    <recommendedName>
        <fullName evidence="9">Aldose 1-epimerase</fullName>
        <ecNumber evidence="9">5.1.3.3</ecNumber>
    </recommendedName>
</protein>
<dbReference type="Proteomes" id="UP000885779">
    <property type="component" value="Unassembled WGS sequence"/>
</dbReference>
<dbReference type="AlphaFoldDB" id="A0A7V4U2S0"/>
<evidence type="ECO:0000256" key="1">
    <source>
        <dbReference type="ARBA" id="ARBA00004496"/>
    </source>
</evidence>
<evidence type="ECO:0000256" key="9">
    <source>
        <dbReference type="PIRNR" id="PIRNR005096"/>
    </source>
</evidence>
<evidence type="ECO:0000256" key="5">
    <source>
        <dbReference type="ARBA" id="ARBA00022490"/>
    </source>
</evidence>
<dbReference type="FunFam" id="2.70.98.10:FF:000003">
    <property type="entry name" value="Aldose 1-epimerase"/>
    <property type="match status" value="1"/>
</dbReference>
<reference evidence="13" key="1">
    <citation type="journal article" date="2020" name="mSystems">
        <title>Genome- and Community-Level Interaction Insights into Carbon Utilization and Element Cycling Functions of Hydrothermarchaeota in Hydrothermal Sediment.</title>
        <authorList>
            <person name="Zhou Z."/>
            <person name="Liu Y."/>
            <person name="Xu W."/>
            <person name="Pan J."/>
            <person name="Luo Z.H."/>
            <person name="Li M."/>
        </authorList>
    </citation>
    <scope>NUCLEOTIDE SEQUENCE [LARGE SCALE GENOMIC DNA]</scope>
    <source>
        <strain evidence="13">HyVt-577</strain>
    </source>
</reference>
<evidence type="ECO:0000256" key="7">
    <source>
        <dbReference type="ARBA" id="ARBA00023235"/>
    </source>
</evidence>
<comment type="similarity">
    <text evidence="3 9">Belongs to the aldose epimerase family.</text>
</comment>
<comment type="pathway">
    <text evidence="2 9">Carbohydrate metabolism; hexose metabolism.</text>
</comment>
<organism evidence="13">
    <name type="scientific">Caldithrix abyssi</name>
    <dbReference type="NCBI Taxonomy" id="187145"/>
    <lineage>
        <taxon>Bacteria</taxon>
        <taxon>Pseudomonadati</taxon>
        <taxon>Calditrichota</taxon>
        <taxon>Calditrichia</taxon>
        <taxon>Calditrichales</taxon>
        <taxon>Calditrichaceae</taxon>
        <taxon>Caldithrix</taxon>
    </lineage>
</organism>
<evidence type="ECO:0000256" key="3">
    <source>
        <dbReference type="ARBA" id="ARBA00006206"/>
    </source>
</evidence>
<dbReference type="InterPro" id="IPR047215">
    <property type="entry name" value="Galactose_mutarotase-like"/>
</dbReference>
<dbReference type="GO" id="GO:0004034">
    <property type="term" value="F:aldose 1-epimerase activity"/>
    <property type="evidence" value="ECO:0007669"/>
    <property type="project" value="UniProtKB-EC"/>
</dbReference>
<feature type="binding site" evidence="12">
    <location>
        <begin position="105"/>
        <end position="106"/>
    </location>
    <ligand>
        <name>beta-D-galactose</name>
        <dbReference type="ChEBI" id="CHEBI:27667"/>
    </ligand>
</feature>
<evidence type="ECO:0000256" key="8">
    <source>
        <dbReference type="ARBA" id="ARBA00023277"/>
    </source>
</evidence>
<comment type="subunit">
    <text evidence="4">Monomer.</text>
</comment>
<dbReference type="EC" id="5.1.3.3" evidence="9"/>
<dbReference type="GO" id="GO:0030246">
    <property type="term" value="F:carbohydrate binding"/>
    <property type="evidence" value="ECO:0007669"/>
    <property type="project" value="InterPro"/>
</dbReference>
<keyword evidence="5" id="KW-0963">Cytoplasm</keyword>
<dbReference type="PIRSF" id="PIRSF005096">
    <property type="entry name" value="GALM"/>
    <property type="match status" value="1"/>
</dbReference>
<dbReference type="InterPro" id="IPR011013">
    <property type="entry name" value="Gal_mutarotase_sf_dom"/>
</dbReference>
<dbReference type="PANTHER" id="PTHR10091">
    <property type="entry name" value="ALDOSE-1-EPIMERASE"/>
    <property type="match status" value="1"/>
</dbReference>
<sequence length="377" mass="42155">MKWAVVLLGFVLFLGACSTKKEEKTEIKVTVRKYGMADGKEVNLYTFTNTNGMTAKITNYGAIVQSLTAPDKNGKYEDVTLGYDKLEDYINDKSYFGCIVGRFGNRIAKGKFMLDGKEYTLATNNGPNHLHGGIKGFNKVVWDAEIVKGKDFGGLKLTYLSKDGEEGYPGNLNCTVIYTLTDQNELRIEYKATTDKPTPVNLTHHSYFNLSGNGKQNILNQELWINADYYTPVDETLIPTGEIAPVKGTPFDFTKPTAIGARINEKNTQLEYGHGYDHNWVLNDADGSLKLQASLYDPASGRLMEIYTQEPGLQFYSGNFLDGSITGKYGVKYTRNYCAVLETQHFPDSPNQPDFPSVILKPGQTYHTETVYKFLTK</sequence>
<dbReference type="InterPro" id="IPR015443">
    <property type="entry name" value="Aldose_1-epimerase"/>
</dbReference>
<dbReference type="GO" id="GO:0033499">
    <property type="term" value="P:galactose catabolic process via UDP-galactose, Leloir pathway"/>
    <property type="evidence" value="ECO:0007669"/>
    <property type="project" value="TreeGrafter"/>
</dbReference>
<feature type="active site" description="Proton acceptor" evidence="10">
    <location>
        <position position="342"/>
    </location>
</feature>
<evidence type="ECO:0000256" key="10">
    <source>
        <dbReference type="PIRSR" id="PIRSR005096-1"/>
    </source>
</evidence>
<evidence type="ECO:0000256" key="6">
    <source>
        <dbReference type="ARBA" id="ARBA00022553"/>
    </source>
</evidence>
<evidence type="ECO:0000256" key="12">
    <source>
        <dbReference type="PIRSR" id="PIRSR005096-3"/>
    </source>
</evidence>
<dbReference type="GO" id="GO:0005737">
    <property type="term" value="C:cytoplasm"/>
    <property type="evidence" value="ECO:0007669"/>
    <property type="project" value="UniProtKB-SubCell"/>
</dbReference>
<comment type="subcellular location">
    <subcellularLocation>
        <location evidence="1">Cytoplasm</location>
    </subcellularLocation>
</comment>
<evidence type="ECO:0000256" key="11">
    <source>
        <dbReference type="PIRSR" id="PIRSR005096-2"/>
    </source>
</evidence>
<comment type="caution">
    <text evidence="13">The sequence shown here is derived from an EMBL/GenBank/DDBJ whole genome shotgun (WGS) entry which is preliminary data.</text>
</comment>
<dbReference type="Gene3D" id="2.70.98.10">
    <property type="match status" value="1"/>
</dbReference>
<dbReference type="SUPFAM" id="SSF74650">
    <property type="entry name" value="Galactose mutarotase-like"/>
    <property type="match status" value="1"/>
</dbReference>
<name>A0A7V4U2S0_CALAY</name>
<feature type="binding site" evidence="12">
    <location>
        <begin position="205"/>
        <end position="207"/>
    </location>
    <ligand>
        <name>beta-D-galactose</name>
        <dbReference type="ChEBI" id="CHEBI:27667"/>
    </ligand>
</feature>
<dbReference type="PANTHER" id="PTHR10091:SF0">
    <property type="entry name" value="GALACTOSE MUTAROTASE"/>
    <property type="match status" value="1"/>
</dbReference>